<protein>
    <recommendedName>
        <fullName evidence="2">glycerophosphodiester phosphodiesterase</fullName>
        <ecNumber evidence="2">3.1.4.46</ecNumber>
    </recommendedName>
</protein>
<gene>
    <name evidence="8" type="ORF">UFOPK1537_00331</name>
</gene>
<comment type="catalytic activity">
    <reaction evidence="6">
        <text>a sn-glycero-3-phosphodiester + H2O = an alcohol + sn-glycerol 3-phosphate + H(+)</text>
        <dbReference type="Rhea" id="RHEA:12969"/>
        <dbReference type="ChEBI" id="CHEBI:15377"/>
        <dbReference type="ChEBI" id="CHEBI:15378"/>
        <dbReference type="ChEBI" id="CHEBI:30879"/>
        <dbReference type="ChEBI" id="CHEBI:57597"/>
        <dbReference type="ChEBI" id="CHEBI:83408"/>
        <dbReference type="EC" id="3.1.4.46"/>
    </reaction>
</comment>
<dbReference type="SUPFAM" id="SSF51695">
    <property type="entry name" value="PLC-like phosphodiesterases"/>
    <property type="match status" value="1"/>
</dbReference>
<dbReference type="GO" id="GO:0008889">
    <property type="term" value="F:glycerophosphodiester phosphodiesterase activity"/>
    <property type="evidence" value="ECO:0007669"/>
    <property type="project" value="UniProtKB-EC"/>
</dbReference>
<dbReference type="InterPro" id="IPR017946">
    <property type="entry name" value="PLC-like_Pdiesterase_TIM-brl"/>
</dbReference>
<dbReference type="EC" id="3.1.4.46" evidence="2"/>
<dbReference type="GO" id="GO:0006629">
    <property type="term" value="P:lipid metabolic process"/>
    <property type="evidence" value="ECO:0007669"/>
    <property type="project" value="InterPro"/>
</dbReference>
<evidence type="ECO:0000256" key="2">
    <source>
        <dbReference type="ARBA" id="ARBA00012247"/>
    </source>
</evidence>
<evidence type="ECO:0000259" key="7">
    <source>
        <dbReference type="PROSITE" id="PS51704"/>
    </source>
</evidence>
<sequence length="304" mass="33544">MKPLVFGHRGASGYRPENTIEAFELAISQGSDGVECDLVPTKDGELIIRHENWLNGTTNVASLPQFEGKQSTGYSDGLTETGWFSEDYNLSELGDLRAIERVPDTRPGSAKFDGQFLIPTIDDLLACSFMNGKTLVIEIKHGMHFMKNGLNMADILARKLDSSDWQERKIDVVIETFDEQMLEHLKAACGLNKKYVFLTELDRLPKGATRMSRQYLDSLASRFDGISVDLALALDLDSTGNHTIDNGLIDEAKASGLSIYGWTLRAEEATASVDEYFGKVAESGLQGIFVDQPDLLRQIVDGLA</sequence>
<keyword evidence="4" id="KW-0319">Glycerol metabolism</keyword>
<comment type="similarity">
    <text evidence="1">Belongs to the glycerophosphoryl diester phosphodiesterase family.</text>
</comment>
<name>A0A6J6CID5_9ZZZZ</name>
<evidence type="ECO:0000256" key="3">
    <source>
        <dbReference type="ARBA" id="ARBA00022729"/>
    </source>
</evidence>
<evidence type="ECO:0000256" key="6">
    <source>
        <dbReference type="ARBA" id="ARBA00047512"/>
    </source>
</evidence>
<dbReference type="PROSITE" id="PS51704">
    <property type="entry name" value="GP_PDE"/>
    <property type="match status" value="1"/>
</dbReference>
<dbReference type="AlphaFoldDB" id="A0A6J6CID5"/>
<evidence type="ECO:0000256" key="4">
    <source>
        <dbReference type="ARBA" id="ARBA00022798"/>
    </source>
</evidence>
<evidence type="ECO:0000313" key="8">
    <source>
        <dbReference type="EMBL" id="CAB4551252.1"/>
    </source>
</evidence>
<dbReference type="GO" id="GO:0042597">
    <property type="term" value="C:periplasmic space"/>
    <property type="evidence" value="ECO:0007669"/>
    <property type="project" value="TreeGrafter"/>
</dbReference>
<dbReference type="EMBL" id="CAEZSX010000034">
    <property type="protein sequence ID" value="CAB4551252.1"/>
    <property type="molecule type" value="Genomic_DNA"/>
</dbReference>
<reference evidence="8" key="1">
    <citation type="submission" date="2020-05" db="EMBL/GenBank/DDBJ databases">
        <authorList>
            <person name="Chiriac C."/>
            <person name="Salcher M."/>
            <person name="Ghai R."/>
            <person name="Kavagutti S V."/>
        </authorList>
    </citation>
    <scope>NUCLEOTIDE SEQUENCE</scope>
</reference>
<evidence type="ECO:0000256" key="5">
    <source>
        <dbReference type="ARBA" id="ARBA00022801"/>
    </source>
</evidence>
<accession>A0A6J6CID5</accession>
<keyword evidence="3" id="KW-0732">Signal</keyword>
<dbReference type="InterPro" id="IPR030395">
    <property type="entry name" value="GP_PDE_dom"/>
</dbReference>
<dbReference type="PANTHER" id="PTHR43620:SF7">
    <property type="entry name" value="GLYCEROPHOSPHODIESTER PHOSPHODIESTERASE GDPD5-RELATED"/>
    <property type="match status" value="1"/>
</dbReference>
<organism evidence="8">
    <name type="scientific">freshwater metagenome</name>
    <dbReference type="NCBI Taxonomy" id="449393"/>
    <lineage>
        <taxon>unclassified sequences</taxon>
        <taxon>metagenomes</taxon>
        <taxon>ecological metagenomes</taxon>
    </lineage>
</organism>
<dbReference type="GO" id="GO:0006071">
    <property type="term" value="P:glycerol metabolic process"/>
    <property type="evidence" value="ECO:0007669"/>
    <property type="project" value="UniProtKB-KW"/>
</dbReference>
<evidence type="ECO:0000256" key="1">
    <source>
        <dbReference type="ARBA" id="ARBA00007277"/>
    </source>
</evidence>
<dbReference type="PANTHER" id="PTHR43620">
    <property type="entry name" value="GLYCEROPHOSPHORYL DIESTER PHOSPHODIESTERASE"/>
    <property type="match status" value="1"/>
</dbReference>
<feature type="domain" description="GP-PDE" evidence="7">
    <location>
        <begin position="3"/>
        <end position="300"/>
    </location>
</feature>
<dbReference type="Pfam" id="PF03009">
    <property type="entry name" value="GDPD"/>
    <property type="match status" value="1"/>
</dbReference>
<dbReference type="Gene3D" id="3.20.20.190">
    <property type="entry name" value="Phosphatidylinositol (PI) phosphodiesterase"/>
    <property type="match status" value="1"/>
</dbReference>
<proteinExistence type="inferred from homology"/>
<keyword evidence="5" id="KW-0378">Hydrolase</keyword>